<evidence type="ECO:0000313" key="2">
    <source>
        <dbReference type="EMBL" id="KAH7971988.1"/>
    </source>
</evidence>
<accession>A0A9D4T550</accession>
<reference evidence="2" key="2">
    <citation type="submission" date="2021-09" db="EMBL/GenBank/DDBJ databases">
        <authorList>
            <person name="Jia N."/>
            <person name="Wang J."/>
            <person name="Shi W."/>
            <person name="Du L."/>
            <person name="Sun Y."/>
            <person name="Zhan W."/>
            <person name="Jiang J."/>
            <person name="Wang Q."/>
            <person name="Zhang B."/>
            <person name="Ji P."/>
            <person name="Sakyi L.B."/>
            <person name="Cui X."/>
            <person name="Yuan T."/>
            <person name="Jiang B."/>
            <person name="Yang W."/>
            <person name="Lam T.T.-Y."/>
            <person name="Chang Q."/>
            <person name="Ding S."/>
            <person name="Wang X."/>
            <person name="Zhu J."/>
            <person name="Ruan X."/>
            <person name="Zhao L."/>
            <person name="Wei J."/>
            <person name="Que T."/>
            <person name="Du C."/>
            <person name="Cheng J."/>
            <person name="Dai P."/>
            <person name="Han X."/>
            <person name="Huang E."/>
            <person name="Gao Y."/>
            <person name="Liu J."/>
            <person name="Shao H."/>
            <person name="Ye R."/>
            <person name="Li L."/>
            <person name="Wei W."/>
            <person name="Wang X."/>
            <person name="Wang C."/>
            <person name="Huo Q."/>
            <person name="Li W."/>
            <person name="Guo W."/>
            <person name="Chen H."/>
            <person name="Chen S."/>
            <person name="Zhou L."/>
            <person name="Zhou L."/>
            <person name="Ni X."/>
            <person name="Tian J."/>
            <person name="Zhou Y."/>
            <person name="Sheng Y."/>
            <person name="Liu T."/>
            <person name="Pan Y."/>
            <person name="Xia L."/>
            <person name="Li J."/>
            <person name="Zhao F."/>
            <person name="Cao W."/>
        </authorList>
    </citation>
    <scope>NUCLEOTIDE SEQUENCE</scope>
    <source>
        <strain evidence="2">Rsan-2018</strain>
        <tissue evidence="2">Larvae</tissue>
    </source>
</reference>
<organism evidence="2 3">
    <name type="scientific">Rhipicephalus sanguineus</name>
    <name type="common">Brown dog tick</name>
    <name type="synonym">Ixodes sanguineus</name>
    <dbReference type="NCBI Taxonomy" id="34632"/>
    <lineage>
        <taxon>Eukaryota</taxon>
        <taxon>Metazoa</taxon>
        <taxon>Ecdysozoa</taxon>
        <taxon>Arthropoda</taxon>
        <taxon>Chelicerata</taxon>
        <taxon>Arachnida</taxon>
        <taxon>Acari</taxon>
        <taxon>Parasitiformes</taxon>
        <taxon>Ixodida</taxon>
        <taxon>Ixodoidea</taxon>
        <taxon>Ixodidae</taxon>
        <taxon>Rhipicephalinae</taxon>
        <taxon>Rhipicephalus</taxon>
        <taxon>Rhipicephalus</taxon>
    </lineage>
</organism>
<protein>
    <submittedName>
        <fullName evidence="2">Uncharacterized protein</fullName>
    </submittedName>
</protein>
<reference evidence="2" key="1">
    <citation type="journal article" date="2020" name="Cell">
        <title>Large-Scale Comparative Analyses of Tick Genomes Elucidate Their Genetic Diversity and Vector Capacities.</title>
        <authorList>
            <consortium name="Tick Genome and Microbiome Consortium (TIGMIC)"/>
            <person name="Jia N."/>
            <person name="Wang J."/>
            <person name="Shi W."/>
            <person name="Du L."/>
            <person name="Sun Y."/>
            <person name="Zhan W."/>
            <person name="Jiang J.F."/>
            <person name="Wang Q."/>
            <person name="Zhang B."/>
            <person name="Ji P."/>
            <person name="Bell-Sakyi L."/>
            <person name="Cui X.M."/>
            <person name="Yuan T.T."/>
            <person name="Jiang B.G."/>
            <person name="Yang W.F."/>
            <person name="Lam T.T."/>
            <person name="Chang Q.C."/>
            <person name="Ding S.J."/>
            <person name="Wang X.J."/>
            <person name="Zhu J.G."/>
            <person name="Ruan X.D."/>
            <person name="Zhao L."/>
            <person name="Wei J.T."/>
            <person name="Ye R.Z."/>
            <person name="Que T.C."/>
            <person name="Du C.H."/>
            <person name="Zhou Y.H."/>
            <person name="Cheng J.X."/>
            <person name="Dai P.F."/>
            <person name="Guo W.B."/>
            <person name="Han X.H."/>
            <person name="Huang E.J."/>
            <person name="Li L.F."/>
            <person name="Wei W."/>
            <person name="Gao Y.C."/>
            <person name="Liu J.Z."/>
            <person name="Shao H.Z."/>
            <person name="Wang X."/>
            <person name="Wang C.C."/>
            <person name="Yang T.C."/>
            <person name="Huo Q.B."/>
            <person name="Li W."/>
            <person name="Chen H.Y."/>
            <person name="Chen S.E."/>
            <person name="Zhou L.G."/>
            <person name="Ni X.B."/>
            <person name="Tian J.H."/>
            <person name="Sheng Y."/>
            <person name="Liu T."/>
            <person name="Pan Y.S."/>
            <person name="Xia L.Y."/>
            <person name="Li J."/>
            <person name="Zhao F."/>
            <person name="Cao W.C."/>
        </authorList>
    </citation>
    <scope>NUCLEOTIDE SEQUENCE</scope>
    <source>
        <strain evidence="2">Rsan-2018</strain>
    </source>
</reference>
<feature type="region of interest" description="Disordered" evidence="1">
    <location>
        <begin position="1"/>
        <end position="27"/>
    </location>
</feature>
<feature type="compositionally biased region" description="Basic and acidic residues" evidence="1">
    <location>
        <begin position="1"/>
        <end position="16"/>
    </location>
</feature>
<proteinExistence type="predicted"/>
<name>A0A9D4T550_RHISA</name>
<sequence>MDNSDYRVSEEAKERAAAPPPRSSPQECKLCMAEAPDDCEFRAAWAIAARCNQQGPAVARSSAIRACHQRNQCPPHGSAQAEAPKQTEEPAGTPCP</sequence>
<dbReference type="Proteomes" id="UP000821837">
    <property type="component" value="Chromosome 11"/>
</dbReference>
<comment type="caution">
    <text evidence="2">The sequence shown here is derived from an EMBL/GenBank/DDBJ whole genome shotgun (WGS) entry which is preliminary data.</text>
</comment>
<dbReference type="AlphaFoldDB" id="A0A9D4T550"/>
<evidence type="ECO:0000313" key="3">
    <source>
        <dbReference type="Proteomes" id="UP000821837"/>
    </source>
</evidence>
<dbReference type="EMBL" id="JABSTV010001247">
    <property type="protein sequence ID" value="KAH7971988.1"/>
    <property type="molecule type" value="Genomic_DNA"/>
</dbReference>
<keyword evidence="3" id="KW-1185">Reference proteome</keyword>
<gene>
    <name evidence="2" type="ORF">HPB52_004751</name>
</gene>
<evidence type="ECO:0000256" key="1">
    <source>
        <dbReference type="SAM" id="MobiDB-lite"/>
    </source>
</evidence>
<feature type="region of interest" description="Disordered" evidence="1">
    <location>
        <begin position="70"/>
        <end position="96"/>
    </location>
</feature>